<dbReference type="EMBL" id="MU003506">
    <property type="protein sequence ID" value="KAF2471061.1"/>
    <property type="molecule type" value="Genomic_DNA"/>
</dbReference>
<keyword evidence="2" id="KW-1185">Reference proteome</keyword>
<gene>
    <name evidence="1" type="ORF">BDR25DRAFT_354983</name>
</gene>
<sequence length="516" mass="54761">MTLDPGTDPLRGGTITVDGITFIVPKNTLVTLPAAVAAWPELFNGETPIMPGTQTYQAIVQGNHAADKNIAGLVYLHQNFLRALQGFITEINPVNGHFKVAGAFSPAGQLECVINDPLGIYGPKYTANPLWSVDPSNPSIHAATGFPMCIPRSANDELCPMKNRPLDGAGRPLTRFTFSDPATIGPTDPDAMVMAPLMVGDYITFSGQLIDNLFEVSSLTADIGFYTAPGTKPAFITVEEAQFGIRFPVTGGELPETRAVAFTTDPTTSVQWYAEERHPCTGNITERNLQLVQPQTAAPRGRVRFRLGTTDPGDSVRNFGFRMTNGVITTKNNLTGGLFIQPIGDFIFPEQGILGADLSPLAFETMSFLTQGYGPYVPGNVLTPPPATPVLVGQLFPWPGLGDGPLAVNCATEPTPTVSPTPTPTPTPPPVDFITIISATKLKNRGGGFIVEVRAKSDNPAAKLSISVSALVRPLNNAPMARDPDGTFFTKVLTKGQPLGVTVTSDFGGSSSTVPL</sequence>
<protein>
    <submittedName>
        <fullName evidence="1">Uncharacterized protein</fullName>
    </submittedName>
</protein>
<name>A0ACB6QVV8_9PLEO</name>
<evidence type="ECO:0000313" key="2">
    <source>
        <dbReference type="Proteomes" id="UP000799755"/>
    </source>
</evidence>
<evidence type="ECO:0000313" key="1">
    <source>
        <dbReference type="EMBL" id="KAF2471061.1"/>
    </source>
</evidence>
<proteinExistence type="predicted"/>
<accession>A0ACB6QVV8</accession>
<comment type="caution">
    <text evidence="1">The sequence shown here is derived from an EMBL/GenBank/DDBJ whole genome shotgun (WGS) entry which is preliminary data.</text>
</comment>
<organism evidence="1 2">
    <name type="scientific">Lindgomyces ingoldianus</name>
    <dbReference type="NCBI Taxonomy" id="673940"/>
    <lineage>
        <taxon>Eukaryota</taxon>
        <taxon>Fungi</taxon>
        <taxon>Dikarya</taxon>
        <taxon>Ascomycota</taxon>
        <taxon>Pezizomycotina</taxon>
        <taxon>Dothideomycetes</taxon>
        <taxon>Pleosporomycetidae</taxon>
        <taxon>Pleosporales</taxon>
        <taxon>Lindgomycetaceae</taxon>
        <taxon>Lindgomyces</taxon>
    </lineage>
</organism>
<dbReference type="Proteomes" id="UP000799755">
    <property type="component" value="Unassembled WGS sequence"/>
</dbReference>
<reference evidence="1" key="1">
    <citation type="journal article" date="2020" name="Stud. Mycol.">
        <title>101 Dothideomycetes genomes: a test case for predicting lifestyles and emergence of pathogens.</title>
        <authorList>
            <person name="Haridas S."/>
            <person name="Albert R."/>
            <person name="Binder M."/>
            <person name="Bloem J."/>
            <person name="Labutti K."/>
            <person name="Salamov A."/>
            <person name="Andreopoulos B."/>
            <person name="Baker S."/>
            <person name="Barry K."/>
            <person name="Bills G."/>
            <person name="Bluhm B."/>
            <person name="Cannon C."/>
            <person name="Castanera R."/>
            <person name="Culley D."/>
            <person name="Daum C."/>
            <person name="Ezra D."/>
            <person name="Gonzalez J."/>
            <person name="Henrissat B."/>
            <person name="Kuo A."/>
            <person name="Liang C."/>
            <person name="Lipzen A."/>
            <person name="Lutzoni F."/>
            <person name="Magnuson J."/>
            <person name="Mondo S."/>
            <person name="Nolan M."/>
            <person name="Ohm R."/>
            <person name="Pangilinan J."/>
            <person name="Park H.-J."/>
            <person name="Ramirez L."/>
            <person name="Alfaro M."/>
            <person name="Sun H."/>
            <person name="Tritt A."/>
            <person name="Yoshinaga Y."/>
            <person name="Zwiers L.-H."/>
            <person name="Turgeon B."/>
            <person name="Goodwin S."/>
            <person name="Spatafora J."/>
            <person name="Crous P."/>
            <person name="Grigoriev I."/>
        </authorList>
    </citation>
    <scope>NUCLEOTIDE SEQUENCE</scope>
    <source>
        <strain evidence="1">ATCC 200398</strain>
    </source>
</reference>